<evidence type="ECO:0000313" key="4">
    <source>
        <dbReference type="Proteomes" id="UP000821866"/>
    </source>
</evidence>
<name>A0A9J6DUX1_RHIMP</name>
<dbReference type="InterPro" id="IPR019080">
    <property type="entry name" value="YqaJ_viral_recombinase"/>
</dbReference>
<sequence length="410" mass="47498">MNHYREEPQRVIDLTKVIQRRFVVLRLRVLARRITVTNRGSYVWHTLTKRLDATRLITRAHCNCRGGVEGHCKHAAAVVAFVNSEESVTKTSQPNKWKAPSNKQLKLYTKGASFKKMFQPKASPAVLASYIPQDVVKMNSSQGLMLRAFLDLKEIAKRLEELLPKILCSSVCYYSRECEIEDVTNMEHIMIGEDNCSAIAARTIQQSLCSEWHKLRKERLSASSKAHRVCVREKDFEKLAYDLVHQKHFYNESCRYATAMKPTARKTYEAETGRTVTRIGLVISKVQSWLFCSPDGLSQDDGVILIEIKCPFRCRDKPILESATLAVDDLHVVNENLQLKENHAYYTQVQLSLYVLNLELFHFVVYSPLQLVLIKVKRNEEFLKFIIPKMEWFYLKFYKNEVMNIHSQVC</sequence>
<accession>A0A9J6DUX1</accession>
<dbReference type="PANTHER" id="PTHR46609">
    <property type="entry name" value="EXONUCLEASE, PHAGE-TYPE/RECB, C-TERMINAL DOMAIN-CONTAINING PROTEIN"/>
    <property type="match status" value="1"/>
</dbReference>
<keyword evidence="1" id="KW-0862">Zinc</keyword>
<reference evidence="3" key="2">
    <citation type="submission" date="2021-09" db="EMBL/GenBank/DDBJ databases">
        <authorList>
            <person name="Jia N."/>
            <person name="Wang J."/>
            <person name="Shi W."/>
            <person name="Du L."/>
            <person name="Sun Y."/>
            <person name="Zhan W."/>
            <person name="Jiang J."/>
            <person name="Wang Q."/>
            <person name="Zhang B."/>
            <person name="Ji P."/>
            <person name="Sakyi L.B."/>
            <person name="Cui X."/>
            <person name="Yuan T."/>
            <person name="Jiang B."/>
            <person name="Yang W."/>
            <person name="Lam T.T.-Y."/>
            <person name="Chang Q."/>
            <person name="Ding S."/>
            <person name="Wang X."/>
            <person name="Zhu J."/>
            <person name="Ruan X."/>
            <person name="Zhao L."/>
            <person name="Wei J."/>
            <person name="Que T."/>
            <person name="Du C."/>
            <person name="Cheng J."/>
            <person name="Dai P."/>
            <person name="Han X."/>
            <person name="Huang E."/>
            <person name="Gao Y."/>
            <person name="Liu J."/>
            <person name="Shao H."/>
            <person name="Ye R."/>
            <person name="Li L."/>
            <person name="Wei W."/>
            <person name="Wang X."/>
            <person name="Wang C."/>
            <person name="Huo Q."/>
            <person name="Li W."/>
            <person name="Guo W."/>
            <person name="Chen H."/>
            <person name="Chen S."/>
            <person name="Zhou L."/>
            <person name="Zhou L."/>
            <person name="Ni X."/>
            <person name="Tian J."/>
            <person name="Zhou Y."/>
            <person name="Sheng Y."/>
            <person name="Liu T."/>
            <person name="Pan Y."/>
            <person name="Xia L."/>
            <person name="Li J."/>
            <person name="Zhao F."/>
            <person name="Cao W."/>
        </authorList>
    </citation>
    <scope>NUCLEOTIDE SEQUENCE</scope>
    <source>
        <strain evidence="3">Rmic-2018</strain>
        <tissue evidence="3">Larvae</tissue>
    </source>
</reference>
<dbReference type="CDD" id="cd22343">
    <property type="entry name" value="PDDEXK_lambda_exonuclease-like"/>
    <property type="match status" value="1"/>
</dbReference>
<protein>
    <recommendedName>
        <fullName evidence="2">SWIM-type domain-containing protein</fullName>
    </recommendedName>
</protein>
<dbReference type="Gene3D" id="3.90.320.10">
    <property type="match status" value="1"/>
</dbReference>
<dbReference type="AlphaFoldDB" id="A0A9J6DUX1"/>
<dbReference type="GO" id="GO:0006281">
    <property type="term" value="P:DNA repair"/>
    <property type="evidence" value="ECO:0007669"/>
    <property type="project" value="UniProtKB-ARBA"/>
</dbReference>
<dbReference type="PANTHER" id="PTHR46609:SF8">
    <property type="entry name" value="YQAJ VIRAL RECOMBINASE DOMAIN-CONTAINING PROTEIN"/>
    <property type="match status" value="1"/>
</dbReference>
<dbReference type="Pfam" id="PF09588">
    <property type="entry name" value="YqaJ"/>
    <property type="match status" value="1"/>
</dbReference>
<dbReference type="InterPro" id="IPR051703">
    <property type="entry name" value="NF-kappa-B_Signaling_Reg"/>
</dbReference>
<keyword evidence="4" id="KW-1185">Reference proteome</keyword>
<evidence type="ECO:0000313" key="3">
    <source>
        <dbReference type="EMBL" id="KAH8025790.1"/>
    </source>
</evidence>
<dbReference type="InterPro" id="IPR007527">
    <property type="entry name" value="Znf_SWIM"/>
</dbReference>
<dbReference type="PROSITE" id="PS50966">
    <property type="entry name" value="ZF_SWIM"/>
    <property type="match status" value="1"/>
</dbReference>
<keyword evidence="1" id="KW-0479">Metal-binding</keyword>
<dbReference type="SUPFAM" id="SSF52980">
    <property type="entry name" value="Restriction endonuclease-like"/>
    <property type="match status" value="1"/>
</dbReference>
<gene>
    <name evidence="3" type="ORF">HPB51_012112</name>
</gene>
<evidence type="ECO:0000256" key="1">
    <source>
        <dbReference type="PROSITE-ProRule" id="PRU00325"/>
    </source>
</evidence>
<dbReference type="Proteomes" id="UP000821866">
    <property type="component" value="Unassembled WGS sequence"/>
</dbReference>
<dbReference type="GO" id="GO:0008270">
    <property type="term" value="F:zinc ion binding"/>
    <property type="evidence" value="ECO:0007669"/>
    <property type="project" value="UniProtKB-KW"/>
</dbReference>
<comment type="caution">
    <text evidence="3">The sequence shown here is derived from an EMBL/GenBank/DDBJ whole genome shotgun (WGS) entry which is preliminary data.</text>
</comment>
<organism evidence="3 4">
    <name type="scientific">Rhipicephalus microplus</name>
    <name type="common">Cattle tick</name>
    <name type="synonym">Boophilus microplus</name>
    <dbReference type="NCBI Taxonomy" id="6941"/>
    <lineage>
        <taxon>Eukaryota</taxon>
        <taxon>Metazoa</taxon>
        <taxon>Ecdysozoa</taxon>
        <taxon>Arthropoda</taxon>
        <taxon>Chelicerata</taxon>
        <taxon>Arachnida</taxon>
        <taxon>Acari</taxon>
        <taxon>Parasitiformes</taxon>
        <taxon>Ixodida</taxon>
        <taxon>Ixodoidea</taxon>
        <taxon>Ixodidae</taxon>
        <taxon>Rhipicephalinae</taxon>
        <taxon>Rhipicephalus</taxon>
        <taxon>Boophilus</taxon>
    </lineage>
</organism>
<dbReference type="InterPro" id="IPR011604">
    <property type="entry name" value="PDDEXK-like_dom_sf"/>
</dbReference>
<feature type="domain" description="SWIM-type" evidence="2">
    <location>
        <begin position="47"/>
        <end position="83"/>
    </location>
</feature>
<keyword evidence="1" id="KW-0863">Zinc-finger</keyword>
<reference evidence="3" key="1">
    <citation type="journal article" date="2020" name="Cell">
        <title>Large-Scale Comparative Analyses of Tick Genomes Elucidate Their Genetic Diversity and Vector Capacities.</title>
        <authorList>
            <consortium name="Tick Genome and Microbiome Consortium (TIGMIC)"/>
            <person name="Jia N."/>
            <person name="Wang J."/>
            <person name="Shi W."/>
            <person name="Du L."/>
            <person name="Sun Y."/>
            <person name="Zhan W."/>
            <person name="Jiang J.F."/>
            <person name="Wang Q."/>
            <person name="Zhang B."/>
            <person name="Ji P."/>
            <person name="Bell-Sakyi L."/>
            <person name="Cui X.M."/>
            <person name="Yuan T.T."/>
            <person name="Jiang B.G."/>
            <person name="Yang W.F."/>
            <person name="Lam T.T."/>
            <person name="Chang Q.C."/>
            <person name="Ding S.J."/>
            <person name="Wang X.J."/>
            <person name="Zhu J.G."/>
            <person name="Ruan X.D."/>
            <person name="Zhao L."/>
            <person name="Wei J.T."/>
            <person name="Ye R.Z."/>
            <person name="Que T.C."/>
            <person name="Du C.H."/>
            <person name="Zhou Y.H."/>
            <person name="Cheng J.X."/>
            <person name="Dai P.F."/>
            <person name="Guo W.B."/>
            <person name="Han X.H."/>
            <person name="Huang E.J."/>
            <person name="Li L.F."/>
            <person name="Wei W."/>
            <person name="Gao Y.C."/>
            <person name="Liu J.Z."/>
            <person name="Shao H.Z."/>
            <person name="Wang X."/>
            <person name="Wang C.C."/>
            <person name="Yang T.C."/>
            <person name="Huo Q.B."/>
            <person name="Li W."/>
            <person name="Chen H.Y."/>
            <person name="Chen S.E."/>
            <person name="Zhou L.G."/>
            <person name="Ni X.B."/>
            <person name="Tian J.H."/>
            <person name="Sheng Y."/>
            <person name="Liu T."/>
            <person name="Pan Y.S."/>
            <person name="Xia L.Y."/>
            <person name="Li J."/>
            <person name="Zhao F."/>
            <person name="Cao W.C."/>
        </authorList>
    </citation>
    <scope>NUCLEOTIDE SEQUENCE</scope>
    <source>
        <strain evidence="3">Rmic-2018</strain>
    </source>
</reference>
<dbReference type="InterPro" id="IPR011335">
    <property type="entry name" value="Restrct_endonuc-II-like"/>
</dbReference>
<evidence type="ECO:0000259" key="2">
    <source>
        <dbReference type="PROSITE" id="PS50966"/>
    </source>
</evidence>
<dbReference type="EMBL" id="JABSTU010000007">
    <property type="protein sequence ID" value="KAH8025790.1"/>
    <property type="molecule type" value="Genomic_DNA"/>
</dbReference>
<proteinExistence type="predicted"/>